<dbReference type="InterPro" id="IPR051783">
    <property type="entry name" value="NAD(P)-dependent_oxidoreduct"/>
</dbReference>
<accession>A0A2N5XS14</accession>
<dbReference type="InterPro" id="IPR001509">
    <property type="entry name" value="Epimerase_deHydtase"/>
</dbReference>
<comment type="caution">
    <text evidence="2">The sequence shown here is derived from an EMBL/GenBank/DDBJ whole genome shotgun (WGS) entry which is preliminary data.</text>
</comment>
<organism evidence="2 3">
    <name type="scientific">Cohaesibacter celericrescens</name>
    <dbReference type="NCBI Taxonomy" id="2067669"/>
    <lineage>
        <taxon>Bacteria</taxon>
        <taxon>Pseudomonadati</taxon>
        <taxon>Pseudomonadota</taxon>
        <taxon>Alphaproteobacteria</taxon>
        <taxon>Hyphomicrobiales</taxon>
        <taxon>Cohaesibacteraceae</taxon>
    </lineage>
</organism>
<sequence>MDWIGRKRFMRIFVTGGTGLVGTGVVKALLAKGHTVTTLARSEQSANIQTQLGATPVRGSLTSPDSWVGEALTHDAFIHAAATFDSDMGDVDHHLVKALLKAAEALPVEKTIPFIYTGGCWLYPEAPVIPITERHVLEPLPEFAWMLDSIEQLHSCPNFLLTVIHPARVVDKGRGFIADYAKELLENGEIIIVGAADTHFPIVQSDDLADLYVRALEHRGDGLLLNATAIKSATAQDIGKQVAQALNKPYQANIITVQEAQKRFGNWASGFGRSQRMQADRAHDKLGWSPRYTSIEDLVRISLET</sequence>
<gene>
    <name evidence="2" type="ORF">C0081_08035</name>
</gene>
<evidence type="ECO:0000259" key="1">
    <source>
        <dbReference type="Pfam" id="PF01370"/>
    </source>
</evidence>
<evidence type="ECO:0000313" key="3">
    <source>
        <dbReference type="Proteomes" id="UP000234881"/>
    </source>
</evidence>
<dbReference type="Gene3D" id="3.40.50.720">
    <property type="entry name" value="NAD(P)-binding Rossmann-like Domain"/>
    <property type="match status" value="1"/>
</dbReference>
<dbReference type="OrthoDB" id="9787292at2"/>
<dbReference type="AlphaFoldDB" id="A0A2N5XS14"/>
<name>A0A2N5XS14_9HYPH</name>
<reference evidence="2 3" key="1">
    <citation type="submission" date="2018-01" db="EMBL/GenBank/DDBJ databases">
        <title>The draft genome sequence of Cohaesibacter sp. H1304.</title>
        <authorList>
            <person name="Wang N.-N."/>
            <person name="Du Z.-J."/>
        </authorList>
    </citation>
    <scope>NUCLEOTIDE SEQUENCE [LARGE SCALE GENOMIC DNA]</scope>
    <source>
        <strain evidence="2 3">H1304</strain>
    </source>
</reference>
<dbReference type="Proteomes" id="UP000234881">
    <property type="component" value="Unassembled WGS sequence"/>
</dbReference>
<dbReference type="GO" id="GO:0004029">
    <property type="term" value="F:aldehyde dehydrogenase (NAD+) activity"/>
    <property type="evidence" value="ECO:0007669"/>
    <property type="project" value="TreeGrafter"/>
</dbReference>
<feature type="domain" description="NAD-dependent epimerase/dehydratase" evidence="1">
    <location>
        <begin position="12"/>
        <end position="218"/>
    </location>
</feature>
<dbReference type="PANTHER" id="PTHR48079:SF6">
    <property type="entry name" value="NAD(P)-BINDING DOMAIN-CONTAINING PROTEIN-RELATED"/>
    <property type="match status" value="1"/>
</dbReference>
<evidence type="ECO:0000313" key="2">
    <source>
        <dbReference type="EMBL" id="PLW77289.1"/>
    </source>
</evidence>
<dbReference type="SUPFAM" id="SSF51735">
    <property type="entry name" value="NAD(P)-binding Rossmann-fold domains"/>
    <property type="match status" value="1"/>
</dbReference>
<dbReference type="GO" id="GO:0005737">
    <property type="term" value="C:cytoplasm"/>
    <property type="evidence" value="ECO:0007669"/>
    <property type="project" value="TreeGrafter"/>
</dbReference>
<dbReference type="EMBL" id="PKUQ01000016">
    <property type="protein sequence ID" value="PLW77289.1"/>
    <property type="molecule type" value="Genomic_DNA"/>
</dbReference>
<proteinExistence type="predicted"/>
<protein>
    <recommendedName>
        <fullName evidence="1">NAD-dependent epimerase/dehydratase domain-containing protein</fullName>
    </recommendedName>
</protein>
<dbReference type="InterPro" id="IPR036291">
    <property type="entry name" value="NAD(P)-bd_dom_sf"/>
</dbReference>
<dbReference type="PANTHER" id="PTHR48079">
    <property type="entry name" value="PROTEIN YEEZ"/>
    <property type="match status" value="1"/>
</dbReference>
<keyword evidence="3" id="KW-1185">Reference proteome</keyword>
<dbReference type="Pfam" id="PF01370">
    <property type="entry name" value="Epimerase"/>
    <property type="match status" value="1"/>
</dbReference>